<evidence type="ECO:0000256" key="3">
    <source>
        <dbReference type="ARBA" id="ARBA00022989"/>
    </source>
</evidence>
<dbReference type="GO" id="GO:0043190">
    <property type="term" value="C:ATP-binding cassette (ABC) transporter complex"/>
    <property type="evidence" value="ECO:0007669"/>
    <property type="project" value="InterPro"/>
</dbReference>
<comment type="subcellular location">
    <subcellularLocation>
        <location evidence="6">Cell membrane</location>
        <topology evidence="6">Multi-pass membrane protein</topology>
    </subcellularLocation>
    <subcellularLocation>
        <location evidence="1">Membrane</location>
        <topology evidence="1">Multi-pass membrane protein</topology>
    </subcellularLocation>
</comment>
<dbReference type="Pfam" id="PF01061">
    <property type="entry name" value="ABC2_membrane"/>
    <property type="match status" value="1"/>
</dbReference>
<evidence type="ECO:0000256" key="1">
    <source>
        <dbReference type="ARBA" id="ARBA00004141"/>
    </source>
</evidence>
<dbReference type="GO" id="GO:0140359">
    <property type="term" value="F:ABC-type transporter activity"/>
    <property type="evidence" value="ECO:0007669"/>
    <property type="project" value="InterPro"/>
</dbReference>
<name>A0A3E2DEZ3_9ACTN</name>
<keyword evidence="6" id="KW-1003">Cell membrane</keyword>
<evidence type="ECO:0000259" key="7">
    <source>
        <dbReference type="PROSITE" id="PS51012"/>
    </source>
</evidence>
<feature type="transmembrane region" description="Helical" evidence="6">
    <location>
        <begin position="102"/>
        <end position="123"/>
    </location>
</feature>
<organism evidence="8 9">
    <name type="scientific">Cutibacterium avidum</name>
    <dbReference type="NCBI Taxonomy" id="33010"/>
    <lineage>
        <taxon>Bacteria</taxon>
        <taxon>Bacillati</taxon>
        <taxon>Actinomycetota</taxon>
        <taxon>Actinomycetes</taxon>
        <taxon>Propionibacteriales</taxon>
        <taxon>Propionibacteriaceae</taxon>
        <taxon>Cutibacterium</taxon>
    </lineage>
</organism>
<comment type="caution">
    <text evidence="8">The sequence shown here is derived from an EMBL/GenBank/DDBJ whole genome shotgun (WGS) entry which is preliminary data.</text>
</comment>
<dbReference type="InterPro" id="IPR047817">
    <property type="entry name" value="ABC2_TM_bact-type"/>
</dbReference>
<feature type="transmembrane region" description="Helical" evidence="6">
    <location>
        <begin position="216"/>
        <end position="238"/>
    </location>
</feature>
<dbReference type="PIRSF" id="PIRSF006648">
    <property type="entry name" value="DrrB"/>
    <property type="match status" value="1"/>
</dbReference>
<dbReference type="AlphaFoldDB" id="A0A3E2DEZ3"/>
<protein>
    <recommendedName>
        <fullName evidence="6">Transport permease protein</fullName>
    </recommendedName>
</protein>
<dbReference type="GO" id="GO:0046677">
    <property type="term" value="P:response to antibiotic"/>
    <property type="evidence" value="ECO:0007669"/>
    <property type="project" value="UniProtKB-KW"/>
</dbReference>
<dbReference type="EMBL" id="NOWI01000006">
    <property type="protein sequence ID" value="RFT43814.1"/>
    <property type="molecule type" value="Genomic_DNA"/>
</dbReference>
<keyword evidence="4 6" id="KW-0472">Membrane</keyword>
<evidence type="ECO:0000313" key="8">
    <source>
        <dbReference type="EMBL" id="RFT43814.1"/>
    </source>
</evidence>
<dbReference type="Proteomes" id="UP000259211">
    <property type="component" value="Unassembled WGS sequence"/>
</dbReference>
<gene>
    <name evidence="8" type="ORF">CHT91_07165</name>
</gene>
<dbReference type="PANTHER" id="PTHR43229:SF2">
    <property type="entry name" value="NODULATION PROTEIN J"/>
    <property type="match status" value="1"/>
</dbReference>
<dbReference type="RefSeq" id="WP_117189372.1">
    <property type="nucleotide sequence ID" value="NZ_NOWI01000006.1"/>
</dbReference>
<proteinExistence type="inferred from homology"/>
<keyword evidence="5" id="KW-0046">Antibiotic resistance</keyword>
<feature type="transmembrane region" description="Helical" evidence="6">
    <location>
        <begin position="61"/>
        <end position="81"/>
    </location>
</feature>
<sequence length="246" mass="26963">MKACFSRYLTLTLRARRDFTLTFAQPLVYLALFGPLFVSTMRTQGVTRAAAYSMYVTGMSIQMAMTIGAFVGLTIILEYRLGILERIWSTPAKGSTMMAGRISRDVLVILAPILVIFLISLALGARPSAWGLMTYFVTVLGTGVTFAGVSYAVALKTKSEGALSAIFNLILLPILLLSGIMLPMSFAPHWIVVTAHINPLWYLVQGARAQFSTRGVVAPAALSWIIALLMSAIAFAWATREFNRRR</sequence>
<dbReference type="PANTHER" id="PTHR43229">
    <property type="entry name" value="NODULATION PROTEIN J"/>
    <property type="match status" value="1"/>
</dbReference>
<evidence type="ECO:0000256" key="6">
    <source>
        <dbReference type="RuleBase" id="RU361157"/>
    </source>
</evidence>
<keyword evidence="2 6" id="KW-0812">Transmembrane</keyword>
<evidence type="ECO:0000313" key="9">
    <source>
        <dbReference type="Proteomes" id="UP000259211"/>
    </source>
</evidence>
<feature type="transmembrane region" description="Helical" evidence="6">
    <location>
        <begin position="129"/>
        <end position="154"/>
    </location>
</feature>
<reference evidence="8 9" key="1">
    <citation type="submission" date="2017-07" db="EMBL/GenBank/DDBJ databases">
        <authorList>
            <person name="Sun Z.S."/>
            <person name="Albrecht U."/>
            <person name="Echele G."/>
            <person name="Lee C.C."/>
        </authorList>
    </citation>
    <scope>NUCLEOTIDE SEQUENCE [LARGE SCALE GENOMIC DNA]</scope>
    <source>
        <strain evidence="8 9">P16-029</strain>
    </source>
</reference>
<feature type="transmembrane region" description="Helical" evidence="6">
    <location>
        <begin position="21"/>
        <end position="41"/>
    </location>
</feature>
<evidence type="ECO:0000256" key="5">
    <source>
        <dbReference type="ARBA" id="ARBA00023251"/>
    </source>
</evidence>
<dbReference type="InterPro" id="IPR013525">
    <property type="entry name" value="ABC2_TM"/>
</dbReference>
<dbReference type="InterPro" id="IPR051784">
    <property type="entry name" value="Nod_factor_ABC_transporter"/>
</dbReference>
<feature type="domain" description="ABC transmembrane type-2" evidence="7">
    <location>
        <begin position="17"/>
        <end position="245"/>
    </location>
</feature>
<feature type="transmembrane region" description="Helical" evidence="6">
    <location>
        <begin position="161"/>
        <end position="181"/>
    </location>
</feature>
<evidence type="ECO:0000256" key="4">
    <source>
        <dbReference type="ARBA" id="ARBA00023136"/>
    </source>
</evidence>
<accession>A0A3E2DEZ3</accession>
<dbReference type="InterPro" id="IPR000412">
    <property type="entry name" value="ABC_2_transport"/>
</dbReference>
<keyword evidence="3 6" id="KW-1133">Transmembrane helix</keyword>
<dbReference type="PROSITE" id="PS51012">
    <property type="entry name" value="ABC_TM2"/>
    <property type="match status" value="1"/>
</dbReference>
<keyword evidence="6" id="KW-0813">Transport</keyword>
<evidence type="ECO:0000256" key="2">
    <source>
        <dbReference type="ARBA" id="ARBA00022692"/>
    </source>
</evidence>
<comment type="similarity">
    <text evidence="6">Belongs to the ABC-2 integral membrane protein family.</text>
</comment>